<dbReference type="PANTHER" id="PTHR13234:SF71">
    <property type="entry name" value="GAMMA-INTERFERON-INDUCIBLE LYSOSOMAL THIOL REDUCTASE-LIKE PROTEIN"/>
    <property type="match status" value="1"/>
</dbReference>
<dbReference type="InParanoid" id="A0A7M7KHA4"/>
<dbReference type="OrthoDB" id="958254at2759"/>
<dbReference type="FunCoup" id="A0A7M7KHA4">
    <property type="interactions" value="25"/>
</dbReference>
<accession>A0A7M7KHA4</accession>
<dbReference type="PANTHER" id="PTHR13234">
    <property type="entry name" value="GAMMA-INTERFERON INDUCIBLE LYSOSOMAL THIOL REDUCTASE GILT"/>
    <property type="match status" value="1"/>
</dbReference>
<name>A0A7M7KHA4_VARDE</name>
<dbReference type="Pfam" id="PF03227">
    <property type="entry name" value="GILT"/>
    <property type="match status" value="1"/>
</dbReference>
<feature type="signal peptide" evidence="3">
    <location>
        <begin position="1"/>
        <end position="25"/>
    </location>
</feature>
<keyword evidence="5" id="KW-1185">Reference proteome</keyword>
<dbReference type="InterPro" id="IPR004911">
    <property type="entry name" value="Interferon-induced_GILT"/>
</dbReference>
<dbReference type="KEGG" id="vde:111252743"/>
<protein>
    <submittedName>
        <fullName evidence="4">Uncharacterized protein</fullName>
    </submittedName>
</protein>
<evidence type="ECO:0000313" key="5">
    <source>
        <dbReference type="Proteomes" id="UP000594260"/>
    </source>
</evidence>
<dbReference type="GO" id="GO:0016671">
    <property type="term" value="F:oxidoreductase activity, acting on a sulfur group of donors, disulfide as acceptor"/>
    <property type="evidence" value="ECO:0007669"/>
    <property type="project" value="InterPro"/>
</dbReference>
<reference evidence="4" key="1">
    <citation type="submission" date="2021-01" db="UniProtKB">
        <authorList>
            <consortium name="EnsemblMetazoa"/>
        </authorList>
    </citation>
    <scope>IDENTIFICATION</scope>
</reference>
<feature type="chain" id="PRO_5029671730" evidence="3">
    <location>
        <begin position="26"/>
        <end position="210"/>
    </location>
</feature>
<sequence length="210" mass="23335">MLSVRSDATLLVAFCLLMLTDGISAVTNVTIYYETHCPDSQKLFVNQVIPALDLFKSSVLFKLVPYGFADYRDNNGELSFRCQHGPKECEGNMLHGCAAKHYANLPENVVRFAACTMRHGVRVLDFVDKCATLQKFSAAMLRECAAIEGPHLLRQMGDETTAAAARLFPGRSRFKFIPSTFIDEKAYVQESVNDLQGTICRVAVDRPAQC</sequence>
<organism evidence="4 5">
    <name type="scientific">Varroa destructor</name>
    <name type="common">Honeybee mite</name>
    <dbReference type="NCBI Taxonomy" id="109461"/>
    <lineage>
        <taxon>Eukaryota</taxon>
        <taxon>Metazoa</taxon>
        <taxon>Ecdysozoa</taxon>
        <taxon>Arthropoda</taxon>
        <taxon>Chelicerata</taxon>
        <taxon>Arachnida</taxon>
        <taxon>Acari</taxon>
        <taxon>Parasitiformes</taxon>
        <taxon>Mesostigmata</taxon>
        <taxon>Gamasina</taxon>
        <taxon>Dermanyssoidea</taxon>
        <taxon>Varroidae</taxon>
        <taxon>Varroa</taxon>
    </lineage>
</organism>
<keyword evidence="3" id="KW-0732">Signal</keyword>
<evidence type="ECO:0000313" key="4">
    <source>
        <dbReference type="EnsemblMetazoa" id="XP_022666846"/>
    </source>
</evidence>
<dbReference type="Proteomes" id="UP000594260">
    <property type="component" value="Unplaced"/>
</dbReference>
<proteinExistence type="inferred from homology"/>
<evidence type="ECO:0000256" key="3">
    <source>
        <dbReference type="SAM" id="SignalP"/>
    </source>
</evidence>
<comment type="similarity">
    <text evidence="1">Belongs to the GILT family.</text>
</comment>
<dbReference type="EnsemblMetazoa" id="XM_022811111">
    <property type="protein sequence ID" value="XP_022666846"/>
    <property type="gene ID" value="LOC111252743"/>
</dbReference>
<dbReference type="AlphaFoldDB" id="A0A7M7KHA4"/>
<dbReference type="RefSeq" id="XP_022666846.1">
    <property type="nucleotide sequence ID" value="XM_022811111.1"/>
</dbReference>
<dbReference type="OMA" id="CHRFILQ"/>
<evidence type="ECO:0000256" key="2">
    <source>
        <dbReference type="ARBA" id="ARBA00023180"/>
    </source>
</evidence>
<keyword evidence="2" id="KW-0325">Glycoprotein</keyword>
<dbReference type="GeneID" id="111252743"/>
<evidence type="ECO:0000256" key="1">
    <source>
        <dbReference type="ARBA" id="ARBA00005679"/>
    </source>
</evidence>